<reference evidence="1" key="1">
    <citation type="submission" date="2014-09" db="EMBL/GenBank/DDBJ databases">
        <authorList>
            <person name="Magalhaes I.L.F."/>
            <person name="Oliveira U."/>
            <person name="Santos F.R."/>
            <person name="Vidigal T.H.D.A."/>
            <person name="Brescovit A.D."/>
            <person name="Santos A.J."/>
        </authorList>
    </citation>
    <scope>NUCLEOTIDE SEQUENCE</scope>
    <source>
        <tissue evidence="1">Shoot tissue taken approximately 20 cm above the soil surface</tissue>
    </source>
</reference>
<sequence length="53" mass="6046">MILLLIPPHFPALLSLGKKSTGIPDPVHEILKIIHSFQPIKARWIKSKWSHDP</sequence>
<protein>
    <submittedName>
        <fullName evidence="1">Uncharacterized protein</fullName>
    </submittedName>
</protein>
<dbReference type="EMBL" id="GBRH01183417">
    <property type="protein sequence ID" value="JAE14479.1"/>
    <property type="molecule type" value="Transcribed_RNA"/>
</dbReference>
<reference evidence="1" key="2">
    <citation type="journal article" date="2015" name="Data Brief">
        <title>Shoot transcriptome of the giant reed, Arundo donax.</title>
        <authorList>
            <person name="Barrero R.A."/>
            <person name="Guerrero F.D."/>
            <person name="Moolhuijzen P."/>
            <person name="Goolsby J.A."/>
            <person name="Tidwell J."/>
            <person name="Bellgard S.E."/>
            <person name="Bellgard M.I."/>
        </authorList>
    </citation>
    <scope>NUCLEOTIDE SEQUENCE</scope>
    <source>
        <tissue evidence="1">Shoot tissue taken approximately 20 cm above the soil surface</tissue>
    </source>
</reference>
<proteinExistence type="predicted"/>
<evidence type="ECO:0000313" key="1">
    <source>
        <dbReference type="EMBL" id="JAE14479.1"/>
    </source>
</evidence>
<dbReference type="AlphaFoldDB" id="A0A0A9FTA8"/>
<organism evidence="1">
    <name type="scientific">Arundo donax</name>
    <name type="common">Giant reed</name>
    <name type="synonym">Donax arundinaceus</name>
    <dbReference type="NCBI Taxonomy" id="35708"/>
    <lineage>
        <taxon>Eukaryota</taxon>
        <taxon>Viridiplantae</taxon>
        <taxon>Streptophyta</taxon>
        <taxon>Embryophyta</taxon>
        <taxon>Tracheophyta</taxon>
        <taxon>Spermatophyta</taxon>
        <taxon>Magnoliopsida</taxon>
        <taxon>Liliopsida</taxon>
        <taxon>Poales</taxon>
        <taxon>Poaceae</taxon>
        <taxon>PACMAD clade</taxon>
        <taxon>Arundinoideae</taxon>
        <taxon>Arundineae</taxon>
        <taxon>Arundo</taxon>
    </lineage>
</organism>
<accession>A0A0A9FTA8</accession>
<name>A0A0A9FTA8_ARUDO</name>